<dbReference type="PATRIC" id="fig|28037.99.peg.774"/>
<dbReference type="Proteomes" id="UP000028093">
    <property type="component" value="Unassembled WGS sequence"/>
</dbReference>
<dbReference type="SUPFAM" id="SSF52540">
    <property type="entry name" value="P-loop containing nucleoside triphosphate hydrolases"/>
    <property type="match status" value="1"/>
</dbReference>
<evidence type="ECO:0000313" key="3">
    <source>
        <dbReference type="Proteomes" id="UP000028093"/>
    </source>
</evidence>
<accession>A0A081PQG9</accession>
<proteinExistence type="predicted"/>
<gene>
    <name evidence="2" type="ORF">SK1126_0845</name>
</gene>
<comment type="caution">
    <text evidence="2">The sequence shown here is derived from an EMBL/GenBank/DDBJ whole genome shotgun (WGS) entry which is preliminary data.</text>
</comment>
<evidence type="ECO:0000259" key="1">
    <source>
        <dbReference type="Pfam" id="PF01935"/>
    </source>
</evidence>
<dbReference type="RefSeq" id="WP_033681652.1">
    <property type="nucleotide sequence ID" value="NZ_JPFT01000005.1"/>
</dbReference>
<dbReference type="InterPro" id="IPR008571">
    <property type="entry name" value="HerA-like"/>
</dbReference>
<dbReference type="InterPro" id="IPR027417">
    <property type="entry name" value="P-loop_NTPase"/>
</dbReference>
<name>A0A081PQG9_STRMT</name>
<dbReference type="Gene3D" id="3.40.50.300">
    <property type="entry name" value="P-loop containing nucleotide triphosphate hydrolases"/>
    <property type="match status" value="2"/>
</dbReference>
<dbReference type="AlphaFoldDB" id="A0A081PQG9"/>
<dbReference type="Pfam" id="PF01935">
    <property type="entry name" value="DUF87"/>
    <property type="match status" value="1"/>
</dbReference>
<dbReference type="InterPro" id="IPR002789">
    <property type="entry name" value="HerA_central"/>
</dbReference>
<dbReference type="EMBL" id="JPFT01000005">
    <property type="protein sequence ID" value="KEQ32942.1"/>
    <property type="molecule type" value="Genomic_DNA"/>
</dbReference>
<organism evidence="2 3">
    <name type="scientific">Streptococcus mitis</name>
    <dbReference type="NCBI Taxonomy" id="28037"/>
    <lineage>
        <taxon>Bacteria</taxon>
        <taxon>Bacillati</taxon>
        <taxon>Bacillota</taxon>
        <taxon>Bacilli</taxon>
        <taxon>Lactobacillales</taxon>
        <taxon>Streptococcaceae</taxon>
        <taxon>Streptococcus</taxon>
        <taxon>Streptococcus mitis group</taxon>
    </lineage>
</organism>
<evidence type="ECO:0000313" key="2">
    <source>
        <dbReference type="EMBL" id="KEQ32942.1"/>
    </source>
</evidence>
<reference evidence="2 3" key="1">
    <citation type="submission" date="2014-05" db="EMBL/GenBank/DDBJ databases">
        <authorList>
            <person name="Daugherty S.C."/>
            <person name="Tallon L.J."/>
            <person name="Sadzewicz L."/>
            <person name="Kilian M."/>
            <person name="Tettelin H."/>
        </authorList>
    </citation>
    <scope>NUCLEOTIDE SEQUENCE [LARGE SCALE GENOMIC DNA]</scope>
    <source>
        <strain evidence="2 3">SK1126</strain>
    </source>
</reference>
<dbReference type="PANTHER" id="PTHR42957">
    <property type="entry name" value="HELICASE MJ1565-RELATED"/>
    <property type="match status" value="1"/>
</dbReference>
<dbReference type="PANTHER" id="PTHR42957:SF1">
    <property type="entry name" value="HELICASE MJ1565-RELATED"/>
    <property type="match status" value="1"/>
</dbReference>
<feature type="domain" description="Helicase HerA central" evidence="1">
    <location>
        <begin position="160"/>
        <end position="384"/>
    </location>
</feature>
<protein>
    <submittedName>
        <fullName evidence="2">FtsK/SpoIIIE family protein</fullName>
    </submittedName>
</protein>
<sequence length="539" mass="60854">MRIEDFYDELDKSNFYLGMVSQVYRSNIVIQVENLTLLAFKKLKNIAIIPNTINYFVAIDSNDGIYFGELFQSKIQNGVNSHEMVAKGFQENVYPELNIDILGFIPIGDKFFKLPGTHTVGLTDKVYIADRNIIEHFVSSIEVKPNSEKKLSSFSNLSLNSQNYPISFQPRTLFDRHLLTIGTTNSGKSTSALSILDKLISNNIRTLIIDPTGEYSLSFSEDEVDKYVLGEKAFVPVSELSMQQWSILFETNDGTQPAVLAEAIRGLRYQLKKRLTGPYIKIGKSVNVVERELNQLTSNDKDFDLSLLSEQIANETTQQTNSGVYKADAFNFGINQYLIQKVNYKLANTNFKTFFSSQKENLLDIIKNFATTSKKSLYIDASRIGTTDGIGGMIIDLVTNFLLNIPKNEINSFVIFIDEVHRYTKSNSIGETSFYTGLTGIAREGRKKGIFLFLTTQNPNDVDKILLGQIGTLLIHRLTAIDEIRAISNHLSEQQIAQVRKLNTGEAVLTSINLLKDLYLEIEKCDRVHMNDTPSLWQD</sequence>